<dbReference type="EMBL" id="GL732540">
    <property type="protein sequence ID" value="EFX82241.1"/>
    <property type="molecule type" value="Genomic_DNA"/>
</dbReference>
<evidence type="ECO:0000313" key="2">
    <source>
        <dbReference type="EMBL" id="EFX82241.1"/>
    </source>
</evidence>
<organism evidence="2 3">
    <name type="scientific">Daphnia pulex</name>
    <name type="common">Water flea</name>
    <dbReference type="NCBI Taxonomy" id="6669"/>
    <lineage>
        <taxon>Eukaryota</taxon>
        <taxon>Metazoa</taxon>
        <taxon>Ecdysozoa</taxon>
        <taxon>Arthropoda</taxon>
        <taxon>Crustacea</taxon>
        <taxon>Branchiopoda</taxon>
        <taxon>Diplostraca</taxon>
        <taxon>Cladocera</taxon>
        <taxon>Anomopoda</taxon>
        <taxon>Daphniidae</taxon>
        <taxon>Daphnia</taxon>
    </lineage>
</organism>
<name>E9GEC9_DAPPU</name>
<dbReference type="Proteomes" id="UP000000305">
    <property type="component" value="Unassembled WGS sequence"/>
</dbReference>
<dbReference type="PhylomeDB" id="E9GEC9"/>
<dbReference type="GO" id="GO:0034198">
    <property type="term" value="P:cellular response to amino acid starvation"/>
    <property type="evidence" value="ECO:0000318"/>
    <property type="project" value="GO_Central"/>
</dbReference>
<evidence type="ECO:0000313" key="3">
    <source>
        <dbReference type="Proteomes" id="UP000000305"/>
    </source>
</evidence>
<accession>E9GEC9</accession>
<gene>
    <name evidence="2" type="ORF">DAPPUDRAFT_241482</name>
</gene>
<dbReference type="InParanoid" id="E9GEC9"/>
<feature type="region of interest" description="Disordered" evidence="1">
    <location>
        <begin position="228"/>
        <end position="252"/>
    </location>
</feature>
<dbReference type="AlphaFoldDB" id="E9GEC9"/>
<dbReference type="HOGENOM" id="CLU_033941_0_0_1"/>
<sequence length="252" mass="27905">MEKTKKLTAVLKKRKEVQEQLDAIVKSITAVGDQVKKLQEENNIEMAELISLIEVTPQPTASSSLLNVISPVMAKLVLSSMQSYIFILKVSDYFVPMGEIRIRPASTFHPEFVQKLGQFCYNSPKNFVSTVAKAQVGVFVSISMTHASFRPTFAAANQTTRISALNMGEVGVIFKKKNQPVGVTSNTITDWNFFIPLNPATKQQKKIVSSAAAELFGHIIDTCSSPNKAVTEMSKSQKNERGRYTMSLESHQ</sequence>
<protein>
    <submittedName>
        <fullName evidence="2">Uncharacterized protein</fullName>
    </submittedName>
</protein>
<dbReference type="KEGG" id="dpx:DAPPUDRAFT_241482"/>
<keyword evidence="3" id="KW-1185">Reference proteome</keyword>
<proteinExistence type="predicted"/>
<evidence type="ECO:0000256" key="1">
    <source>
        <dbReference type="SAM" id="MobiDB-lite"/>
    </source>
</evidence>
<dbReference type="OrthoDB" id="1630758at2759"/>
<reference evidence="2 3" key="1">
    <citation type="journal article" date="2011" name="Science">
        <title>The ecoresponsive genome of Daphnia pulex.</title>
        <authorList>
            <person name="Colbourne J.K."/>
            <person name="Pfrender M.E."/>
            <person name="Gilbert D."/>
            <person name="Thomas W.K."/>
            <person name="Tucker A."/>
            <person name="Oakley T.H."/>
            <person name="Tokishita S."/>
            <person name="Aerts A."/>
            <person name="Arnold G.J."/>
            <person name="Basu M.K."/>
            <person name="Bauer D.J."/>
            <person name="Caceres C.E."/>
            <person name="Carmel L."/>
            <person name="Casola C."/>
            <person name="Choi J.H."/>
            <person name="Detter J.C."/>
            <person name="Dong Q."/>
            <person name="Dusheyko S."/>
            <person name="Eads B.D."/>
            <person name="Frohlich T."/>
            <person name="Geiler-Samerotte K.A."/>
            <person name="Gerlach D."/>
            <person name="Hatcher P."/>
            <person name="Jogdeo S."/>
            <person name="Krijgsveld J."/>
            <person name="Kriventseva E.V."/>
            <person name="Kultz D."/>
            <person name="Laforsch C."/>
            <person name="Lindquist E."/>
            <person name="Lopez J."/>
            <person name="Manak J.R."/>
            <person name="Muller J."/>
            <person name="Pangilinan J."/>
            <person name="Patwardhan R.P."/>
            <person name="Pitluck S."/>
            <person name="Pritham E.J."/>
            <person name="Rechtsteiner A."/>
            <person name="Rho M."/>
            <person name="Rogozin I.B."/>
            <person name="Sakarya O."/>
            <person name="Salamov A."/>
            <person name="Schaack S."/>
            <person name="Shapiro H."/>
            <person name="Shiga Y."/>
            <person name="Skalitzky C."/>
            <person name="Smith Z."/>
            <person name="Souvorov A."/>
            <person name="Sung W."/>
            <person name="Tang Z."/>
            <person name="Tsuchiya D."/>
            <person name="Tu H."/>
            <person name="Vos H."/>
            <person name="Wang M."/>
            <person name="Wolf Y.I."/>
            <person name="Yamagata H."/>
            <person name="Yamada T."/>
            <person name="Ye Y."/>
            <person name="Shaw J.R."/>
            <person name="Andrews J."/>
            <person name="Crease T.J."/>
            <person name="Tang H."/>
            <person name="Lucas S.M."/>
            <person name="Robertson H.M."/>
            <person name="Bork P."/>
            <person name="Koonin E.V."/>
            <person name="Zdobnov E.M."/>
            <person name="Grigoriev I.V."/>
            <person name="Lynch M."/>
            <person name="Boore J.L."/>
        </authorList>
    </citation>
    <scope>NUCLEOTIDE SEQUENCE [LARGE SCALE GENOMIC DNA]</scope>
</reference>
<dbReference type="GO" id="GO:0010508">
    <property type="term" value="P:positive regulation of autophagy"/>
    <property type="evidence" value="ECO:0000318"/>
    <property type="project" value="GO_Central"/>
</dbReference>
<dbReference type="PANTHER" id="PTHR25464:SF2">
    <property type="entry name" value="RING-TYPE DOMAIN-CONTAINING PROTEIN"/>
    <property type="match status" value="1"/>
</dbReference>
<dbReference type="PANTHER" id="PTHR25464">
    <property type="entry name" value="TRIPARTITE MOTIF-CONTAINING PROTEIN 2-LIKE PROTEIN"/>
    <property type="match status" value="1"/>
</dbReference>